<comment type="pathway">
    <text evidence="3 10">Amino-acid biosynthesis; L-arginine biosynthesis; L-arginine from L-ornithine and carbamoyl phosphate: step 3/3.</text>
</comment>
<evidence type="ECO:0000256" key="10">
    <source>
        <dbReference type="HAMAP-Rule" id="MF_00006"/>
    </source>
</evidence>
<evidence type="ECO:0000259" key="12">
    <source>
        <dbReference type="Pfam" id="PF14698"/>
    </source>
</evidence>
<accession>A0A6I5ZNQ2</accession>
<evidence type="ECO:0000256" key="3">
    <source>
        <dbReference type="ARBA" id="ARBA00004941"/>
    </source>
</evidence>
<dbReference type="PRINTS" id="PR00145">
    <property type="entry name" value="ARGSUCLYASE"/>
</dbReference>
<comment type="catalytic activity">
    <reaction evidence="1 10">
        <text>2-(N(omega)-L-arginino)succinate = fumarate + L-arginine</text>
        <dbReference type="Rhea" id="RHEA:24020"/>
        <dbReference type="ChEBI" id="CHEBI:29806"/>
        <dbReference type="ChEBI" id="CHEBI:32682"/>
        <dbReference type="ChEBI" id="CHEBI:57472"/>
        <dbReference type="EC" id="4.3.2.1"/>
    </reaction>
</comment>
<comment type="similarity">
    <text evidence="10">Belongs to the lyase 1 family. Argininosuccinate lyase subfamily.</text>
</comment>
<dbReference type="FunFam" id="1.20.200.10:FF:000006">
    <property type="entry name" value="Argininosuccinate lyase"/>
    <property type="match status" value="1"/>
</dbReference>
<sequence length="467" mass="51629">MKLWGGRFTRTTDRLVEDFHSSISFDQRLYRQDIAGSIAHARMLAAVGLITPAEGEAIIKGLEEIRADIEAGRVTFDVGAEDIHINIEKLLTERIGAAGKKLHTARSRNDQVALDLRLYLKEEIPEVKKLLAGLQKVLVDLAAEHLHTIMPGYTHLQKAQPVTLAHHLLAYFEMFYRDQERLDGCLERVDVMPLGAGALAGTTLPIDREMVARELGFKEISANSLDAVADRDFVVEFLAAASLIMMHLSRLAEEIILWSSEEFGFIELDDAYSTGSSMMPQKKNPDVAELVRGKTGRVYGHLMGMLAVLKGLPLAYNKDLQEDKEALFDALDTVKGCLMVFTPMLATAKFRVERMREEAARGFATATDVAEYLVRKGLPFREAHAVVGGLVLHCLEQGKSFQDLTLAEWQSFSPHFAEDVFDCITLEACVQGRDLPGGPSPAAVQQALERARKILAGIYSNIIAPGL</sequence>
<keyword evidence="14" id="KW-1185">Reference proteome</keyword>
<keyword evidence="7 10" id="KW-0055">Arginine biosynthesis</keyword>
<evidence type="ECO:0000256" key="7">
    <source>
        <dbReference type="ARBA" id="ARBA00022571"/>
    </source>
</evidence>
<evidence type="ECO:0000256" key="2">
    <source>
        <dbReference type="ARBA" id="ARBA00004496"/>
    </source>
</evidence>
<keyword evidence="8 10" id="KW-0028">Amino-acid biosynthesis</keyword>
<dbReference type="Proteomes" id="UP000425916">
    <property type="component" value="Chromosome"/>
</dbReference>
<dbReference type="InterPro" id="IPR008948">
    <property type="entry name" value="L-Aspartase-like"/>
</dbReference>
<evidence type="ECO:0000313" key="14">
    <source>
        <dbReference type="Proteomes" id="UP000425916"/>
    </source>
</evidence>
<dbReference type="SUPFAM" id="SSF48557">
    <property type="entry name" value="L-aspartase-like"/>
    <property type="match status" value="1"/>
</dbReference>
<evidence type="ECO:0000313" key="13">
    <source>
        <dbReference type="EMBL" id="QGP91542.1"/>
    </source>
</evidence>
<comment type="similarity">
    <text evidence="4">In the N-terminal section; belongs to the lyase 1 family. Argininosuccinate lyase subfamily.</text>
</comment>
<dbReference type="InterPro" id="IPR000362">
    <property type="entry name" value="Fumarate_lyase_fam"/>
</dbReference>
<evidence type="ECO:0000256" key="1">
    <source>
        <dbReference type="ARBA" id="ARBA00000985"/>
    </source>
</evidence>
<dbReference type="FunFam" id="1.10.40.30:FF:000001">
    <property type="entry name" value="Argininosuccinate lyase"/>
    <property type="match status" value="1"/>
</dbReference>
<dbReference type="PANTHER" id="PTHR43814:SF1">
    <property type="entry name" value="ARGININOSUCCINATE LYASE"/>
    <property type="match status" value="1"/>
</dbReference>
<reference evidence="13 14" key="1">
    <citation type="submission" date="2019-11" db="EMBL/GenBank/DDBJ databases">
        <title>Genome sequence of Moorella glycerini DSM11254.</title>
        <authorList>
            <person name="Poehlein A."/>
            <person name="Boeer T."/>
            <person name="Daniel R."/>
        </authorList>
    </citation>
    <scope>NUCLEOTIDE SEQUENCE [LARGE SCALE GENOMIC DNA]</scope>
    <source>
        <strain evidence="13 14">DSM 11254</strain>
    </source>
</reference>
<dbReference type="Gene3D" id="1.10.40.30">
    <property type="entry name" value="Fumarase/aspartase (C-terminal domain)"/>
    <property type="match status" value="1"/>
</dbReference>
<evidence type="ECO:0000256" key="5">
    <source>
        <dbReference type="ARBA" id="ARBA00012338"/>
    </source>
</evidence>
<dbReference type="UniPathway" id="UPA00068">
    <property type="reaction ID" value="UER00114"/>
</dbReference>
<evidence type="ECO:0000256" key="9">
    <source>
        <dbReference type="ARBA" id="ARBA00023239"/>
    </source>
</evidence>
<dbReference type="InterPro" id="IPR022761">
    <property type="entry name" value="Fumarate_lyase_N"/>
</dbReference>
<name>A0A6I5ZNQ2_9FIRM</name>
<proteinExistence type="inferred from homology"/>
<dbReference type="AlphaFoldDB" id="A0A6I5ZNQ2"/>
<evidence type="ECO:0000259" key="11">
    <source>
        <dbReference type="Pfam" id="PF00206"/>
    </source>
</evidence>
<organism evidence="13 14">
    <name type="scientific">Neomoorella glycerini</name>
    <dbReference type="NCBI Taxonomy" id="55779"/>
    <lineage>
        <taxon>Bacteria</taxon>
        <taxon>Bacillati</taxon>
        <taxon>Bacillota</taxon>
        <taxon>Clostridia</taxon>
        <taxon>Neomoorellales</taxon>
        <taxon>Neomoorellaceae</taxon>
        <taxon>Neomoorella</taxon>
    </lineage>
</organism>
<dbReference type="NCBIfam" id="TIGR00838">
    <property type="entry name" value="argH"/>
    <property type="match status" value="1"/>
</dbReference>
<dbReference type="CDD" id="cd01359">
    <property type="entry name" value="Argininosuccinate_lyase"/>
    <property type="match status" value="1"/>
</dbReference>
<dbReference type="GO" id="GO:0004056">
    <property type="term" value="F:argininosuccinate lyase activity"/>
    <property type="evidence" value="ECO:0007669"/>
    <property type="project" value="UniProtKB-UniRule"/>
</dbReference>
<dbReference type="RefSeq" id="WP_156272087.1">
    <property type="nucleotide sequence ID" value="NZ_CP046244.1"/>
</dbReference>
<dbReference type="InterPro" id="IPR029419">
    <property type="entry name" value="Arg_succ_lyase_C"/>
</dbReference>
<dbReference type="EMBL" id="CP046244">
    <property type="protein sequence ID" value="QGP91542.1"/>
    <property type="molecule type" value="Genomic_DNA"/>
</dbReference>
<dbReference type="HAMAP" id="MF_00006">
    <property type="entry name" value="Arg_succ_lyase"/>
    <property type="match status" value="1"/>
</dbReference>
<dbReference type="EC" id="4.3.2.1" evidence="5 10"/>
<dbReference type="GO" id="GO:0005829">
    <property type="term" value="C:cytosol"/>
    <property type="evidence" value="ECO:0007669"/>
    <property type="project" value="TreeGrafter"/>
</dbReference>
<feature type="domain" description="Argininosuccinate lyase C-terminal" evidence="12">
    <location>
        <begin position="363"/>
        <end position="431"/>
    </location>
</feature>
<comment type="subcellular location">
    <subcellularLocation>
        <location evidence="2 10">Cytoplasm</location>
    </subcellularLocation>
</comment>
<protein>
    <recommendedName>
        <fullName evidence="5 10">Argininosuccinate lyase</fullName>
        <shortName evidence="10">ASAL</shortName>
        <ecNumber evidence="5 10">4.3.2.1</ecNumber>
    </recommendedName>
    <alternativeName>
        <fullName evidence="10">Arginosuccinase</fullName>
    </alternativeName>
</protein>
<dbReference type="InterPro" id="IPR024083">
    <property type="entry name" value="Fumarase/histidase_N"/>
</dbReference>
<dbReference type="PROSITE" id="PS00163">
    <property type="entry name" value="FUMARATE_LYASES"/>
    <property type="match status" value="1"/>
</dbReference>
<dbReference type="InterPro" id="IPR009049">
    <property type="entry name" value="Argininosuccinate_lyase"/>
</dbReference>
<dbReference type="Gene3D" id="1.20.200.10">
    <property type="entry name" value="Fumarase/aspartase (Central domain)"/>
    <property type="match status" value="1"/>
</dbReference>
<dbReference type="Pfam" id="PF14698">
    <property type="entry name" value="ASL_C2"/>
    <property type="match status" value="1"/>
</dbReference>
<keyword evidence="6 10" id="KW-0963">Cytoplasm</keyword>
<feature type="domain" description="Fumarate lyase N-terminal" evidence="11">
    <location>
        <begin position="6"/>
        <end position="300"/>
    </location>
</feature>
<dbReference type="PANTHER" id="PTHR43814">
    <property type="entry name" value="ARGININOSUCCINATE LYASE"/>
    <property type="match status" value="1"/>
</dbReference>
<keyword evidence="9 10" id="KW-0456">Lyase</keyword>
<evidence type="ECO:0000256" key="4">
    <source>
        <dbReference type="ARBA" id="ARBA00005552"/>
    </source>
</evidence>
<evidence type="ECO:0000256" key="6">
    <source>
        <dbReference type="ARBA" id="ARBA00022490"/>
    </source>
</evidence>
<gene>
    <name evidence="10 13" type="primary">argH</name>
    <name evidence="13" type="ORF">MGLY_08780</name>
</gene>
<dbReference type="GO" id="GO:0042450">
    <property type="term" value="P:L-arginine biosynthetic process via ornithine"/>
    <property type="evidence" value="ECO:0007669"/>
    <property type="project" value="UniProtKB-UniRule"/>
</dbReference>
<dbReference type="PRINTS" id="PR00149">
    <property type="entry name" value="FUMRATELYASE"/>
</dbReference>
<dbReference type="OrthoDB" id="9769623at2"/>
<dbReference type="Pfam" id="PF00206">
    <property type="entry name" value="Lyase_1"/>
    <property type="match status" value="1"/>
</dbReference>
<dbReference type="InterPro" id="IPR020557">
    <property type="entry name" value="Fumarate_lyase_CS"/>
</dbReference>
<dbReference type="FunFam" id="1.10.275.10:FF:000002">
    <property type="entry name" value="Argininosuccinate lyase"/>
    <property type="match status" value="1"/>
</dbReference>
<dbReference type="Gene3D" id="1.10.275.10">
    <property type="entry name" value="Fumarase/aspartase (N-terminal domain)"/>
    <property type="match status" value="1"/>
</dbReference>
<evidence type="ECO:0000256" key="8">
    <source>
        <dbReference type="ARBA" id="ARBA00022605"/>
    </source>
</evidence>